<dbReference type="GO" id="GO:0000981">
    <property type="term" value="F:DNA-binding transcription factor activity, RNA polymerase II-specific"/>
    <property type="evidence" value="ECO:0007669"/>
    <property type="project" value="TreeGrafter"/>
</dbReference>
<dbReference type="GO" id="GO:0008270">
    <property type="term" value="F:zinc ion binding"/>
    <property type="evidence" value="ECO:0007669"/>
    <property type="project" value="UniProtKB-KW"/>
</dbReference>
<keyword evidence="5 11" id="KW-0863">Zinc-finger</keyword>
<dbReference type="GeneTree" id="ENSGT00940000156364"/>
<feature type="domain" description="Myelin transcription factor 1" evidence="14">
    <location>
        <begin position="327"/>
        <end position="360"/>
    </location>
</feature>
<evidence type="ECO:0000256" key="2">
    <source>
        <dbReference type="ARBA" id="ARBA00010194"/>
    </source>
</evidence>
<evidence type="ECO:0000256" key="4">
    <source>
        <dbReference type="ARBA" id="ARBA00022737"/>
    </source>
</evidence>
<feature type="compositionally biased region" description="Basic and acidic residues" evidence="13">
    <location>
        <begin position="19"/>
        <end position="29"/>
    </location>
</feature>
<dbReference type="PANTHER" id="PTHR10816">
    <property type="entry name" value="MYELIN TRANSCRIPTION FACTOR 1-RELATED"/>
    <property type="match status" value="1"/>
</dbReference>
<feature type="coiled-coil region" evidence="12">
    <location>
        <begin position="544"/>
        <end position="606"/>
    </location>
</feature>
<dbReference type="AlphaFoldDB" id="A0A8C9ZG98"/>
<evidence type="ECO:0000256" key="9">
    <source>
        <dbReference type="ARBA" id="ARBA00023163"/>
    </source>
</evidence>
<dbReference type="PANTHER" id="PTHR10816:SF10">
    <property type="entry name" value="MYELIN TRANSCRIPTION FACTOR 1"/>
    <property type="match status" value="1"/>
</dbReference>
<organism evidence="15 16">
    <name type="scientific">Sander lucioperca</name>
    <name type="common">Pike-perch</name>
    <name type="synonym">Perca lucioperca</name>
    <dbReference type="NCBI Taxonomy" id="283035"/>
    <lineage>
        <taxon>Eukaryota</taxon>
        <taxon>Metazoa</taxon>
        <taxon>Chordata</taxon>
        <taxon>Craniata</taxon>
        <taxon>Vertebrata</taxon>
        <taxon>Euteleostomi</taxon>
        <taxon>Actinopterygii</taxon>
        <taxon>Neopterygii</taxon>
        <taxon>Teleostei</taxon>
        <taxon>Neoteleostei</taxon>
        <taxon>Acanthomorphata</taxon>
        <taxon>Eupercaria</taxon>
        <taxon>Perciformes</taxon>
        <taxon>Percoidei</taxon>
        <taxon>Percidae</taxon>
        <taxon>Luciopercinae</taxon>
        <taxon>Sander</taxon>
    </lineage>
</organism>
<comment type="similarity">
    <text evidence="2">Belongs to the MYT1 family.</text>
</comment>
<protein>
    <submittedName>
        <fullName evidence="15">Myelin transcription factor 1</fullName>
    </submittedName>
</protein>
<name>A0A8C9ZG98_SANLU</name>
<dbReference type="GO" id="GO:0005634">
    <property type="term" value="C:nucleus"/>
    <property type="evidence" value="ECO:0007669"/>
    <property type="project" value="UniProtKB-SubCell"/>
</dbReference>
<keyword evidence="6" id="KW-0862">Zinc</keyword>
<comment type="subcellular location">
    <subcellularLocation>
        <location evidence="1">Nucleus</location>
    </subcellularLocation>
</comment>
<dbReference type="SUPFAM" id="SSF103637">
    <property type="entry name" value="CCHHC domain"/>
    <property type="match status" value="5"/>
</dbReference>
<evidence type="ECO:0000256" key="7">
    <source>
        <dbReference type="ARBA" id="ARBA00023015"/>
    </source>
</evidence>
<feature type="compositionally biased region" description="Low complexity" evidence="13">
    <location>
        <begin position="199"/>
        <end position="216"/>
    </location>
</feature>
<keyword evidence="16" id="KW-1185">Reference proteome</keyword>
<dbReference type="FunFam" id="4.10.320.30:FF:000001">
    <property type="entry name" value="Myelin transcription factor 1-like, a"/>
    <property type="match status" value="5"/>
</dbReference>
<keyword evidence="12" id="KW-0175">Coiled coil</keyword>
<evidence type="ECO:0000256" key="8">
    <source>
        <dbReference type="ARBA" id="ARBA00023125"/>
    </source>
</evidence>
<dbReference type="InterPro" id="IPR013681">
    <property type="entry name" value="Myelin_TF"/>
</dbReference>
<reference evidence="15" key="1">
    <citation type="submission" date="2025-08" db="UniProtKB">
        <authorList>
            <consortium name="Ensembl"/>
        </authorList>
    </citation>
    <scope>IDENTIFICATION</scope>
</reference>
<dbReference type="InterPro" id="IPR036060">
    <property type="entry name" value="Znf_C2H2C_sf"/>
</dbReference>
<reference evidence="15" key="2">
    <citation type="submission" date="2025-09" db="UniProtKB">
        <authorList>
            <consortium name="Ensembl"/>
        </authorList>
    </citation>
    <scope>IDENTIFICATION</scope>
</reference>
<gene>
    <name evidence="15" type="primary">myt1b</name>
</gene>
<dbReference type="Pfam" id="PF01530">
    <property type="entry name" value="zf-C2HC"/>
    <property type="match status" value="5"/>
</dbReference>
<evidence type="ECO:0000256" key="6">
    <source>
        <dbReference type="ARBA" id="ARBA00022833"/>
    </source>
</evidence>
<sequence length="672" mass="74212">MDDRPKHLDVIRKSYFSKESSRPEKREIKCPTPGCDGTGHVTGLYPHHRSLSGCPHKDRIPPEILAMHENVLKCPTPGCTGQGHVNSNRNTHRSLSGCPIAAAEKLSKGHDKQLLSQPGAEHLKGSPNDRVLRPMCFVKQLEVPQYGSYRPNMAPATPRANLAKELEKYSKVSFDYAAFDAQVFGKRMLAPKMPTSETSPKAFKTKPSFPKSPSPSLSLHGYGKSSSLAYDYSHDAEAAHMAATAILNLSTRCWEKPENLSTKPPNKEINIEVDENGTLDLSMKKPIKREGSLSGTKESQRNYQGVCAHLFLLSFQMEHTGQSFVSSDAEDCDMMQDCLEDRKYPGEVTTPSFKVKFQPKDSKKELLSLSGCPLADKSLRSLMAAHTPELKCPTLGCDGSGHITGNYSSHRSLSGCPRAKKSGIKTPTKDNQEDSELLKCPVPGCDSLGHISGKYATHRSAYGCPLAARRQKEGHLNGTPFNWKAFKTEGPTCPTPGCDGSGHANGSFLTHRSLSGCPRALFPKKKAKYPSEDYLSTKFRASDVLDNDEDIKQLNKEINDLNESNNEMEADMVNLQTQISSMEMNLKSIEHENKMIEEQNEALFMELSGLSRALIRSLANVRLPHMGPITEQNFDSYVSTLTDMYTNKDCFQSPENKALLESINKAVKGIKV</sequence>
<keyword evidence="4" id="KW-0677">Repeat</keyword>
<evidence type="ECO:0000256" key="10">
    <source>
        <dbReference type="ARBA" id="ARBA00023242"/>
    </source>
</evidence>
<keyword evidence="8" id="KW-0238">DNA-binding</keyword>
<feature type="region of interest" description="Disordered" evidence="13">
    <location>
        <begin position="192"/>
        <end position="219"/>
    </location>
</feature>
<keyword evidence="9" id="KW-0804">Transcription</keyword>
<dbReference type="Pfam" id="PF08474">
    <property type="entry name" value="MYT1"/>
    <property type="match status" value="2"/>
</dbReference>
<evidence type="ECO:0000256" key="3">
    <source>
        <dbReference type="ARBA" id="ARBA00022723"/>
    </source>
</evidence>
<dbReference type="InterPro" id="IPR002515">
    <property type="entry name" value="Znf_C2H2C"/>
</dbReference>
<accession>A0A8C9ZG98</accession>
<evidence type="ECO:0000256" key="5">
    <source>
        <dbReference type="ARBA" id="ARBA00022771"/>
    </source>
</evidence>
<dbReference type="Gene3D" id="4.10.320.30">
    <property type="match status" value="5"/>
</dbReference>
<dbReference type="Proteomes" id="UP000694568">
    <property type="component" value="Unplaced"/>
</dbReference>
<evidence type="ECO:0000256" key="13">
    <source>
        <dbReference type="SAM" id="MobiDB-lite"/>
    </source>
</evidence>
<evidence type="ECO:0000313" key="16">
    <source>
        <dbReference type="Proteomes" id="UP000694568"/>
    </source>
</evidence>
<feature type="compositionally biased region" description="Basic and acidic residues" evidence="13">
    <location>
        <begin position="1"/>
        <end position="12"/>
    </location>
</feature>
<dbReference type="PROSITE" id="PS51802">
    <property type="entry name" value="ZF_CCHHC"/>
    <property type="match status" value="5"/>
</dbReference>
<evidence type="ECO:0000256" key="1">
    <source>
        <dbReference type="ARBA" id="ARBA00004123"/>
    </source>
</evidence>
<evidence type="ECO:0000256" key="12">
    <source>
        <dbReference type="SAM" id="Coils"/>
    </source>
</evidence>
<dbReference type="GO" id="GO:0000978">
    <property type="term" value="F:RNA polymerase II cis-regulatory region sequence-specific DNA binding"/>
    <property type="evidence" value="ECO:0007669"/>
    <property type="project" value="TreeGrafter"/>
</dbReference>
<evidence type="ECO:0000259" key="14">
    <source>
        <dbReference type="Pfam" id="PF08474"/>
    </source>
</evidence>
<feature type="domain" description="Myelin transcription factor 1" evidence="14">
    <location>
        <begin position="149"/>
        <end position="299"/>
    </location>
</feature>
<keyword evidence="10" id="KW-0539">Nucleus</keyword>
<keyword evidence="7" id="KW-0805">Transcription regulation</keyword>
<keyword evidence="3" id="KW-0479">Metal-binding</keyword>
<dbReference type="Ensembl" id="ENSSLUT00000039195.1">
    <property type="protein sequence ID" value="ENSSLUP00000038017.1"/>
    <property type="gene ID" value="ENSSLUG00000016915.1"/>
</dbReference>
<feature type="region of interest" description="Disordered" evidence="13">
    <location>
        <begin position="1"/>
        <end position="31"/>
    </location>
</feature>
<proteinExistence type="inferred from homology"/>
<evidence type="ECO:0000256" key="11">
    <source>
        <dbReference type="PROSITE-ProRule" id="PRU01143"/>
    </source>
</evidence>
<evidence type="ECO:0000313" key="15">
    <source>
        <dbReference type="Ensembl" id="ENSSLUP00000038017.1"/>
    </source>
</evidence>